<gene>
    <name evidence="1" type="ORF">ICN73_05195</name>
</gene>
<accession>A0A7L9GIY4</accession>
<dbReference type="EMBL" id="CP062699">
    <property type="protein sequence ID" value="QOJ92277.1"/>
    <property type="molecule type" value="Genomic_DNA"/>
</dbReference>
<proteinExistence type="predicted"/>
<dbReference type="RefSeq" id="WP_014755052.1">
    <property type="nucleotide sequence ID" value="NZ_CP062699.1"/>
</dbReference>
<dbReference type="InterPro" id="IPR025506">
    <property type="entry name" value="Abi_alpha"/>
</dbReference>
<reference evidence="1" key="1">
    <citation type="submission" date="2020-09" db="EMBL/GenBank/DDBJ databases">
        <title>Complete genome sequence of Pseudomonas taiwanensis CC, a plant growth-promoting and biotite-weathering strain.</title>
        <authorList>
            <person name="Cheng C."/>
        </authorList>
    </citation>
    <scope>NUCLEOTIDE SEQUENCE [LARGE SCALE GENOMIC DNA]</scope>
    <source>
        <strain evidence="1">WRS8</strain>
    </source>
</reference>
<sequence>MEKDDLESASTATQVVGELIKAAGDSPEAKQAGQNIGRVAVTLTAAIDNCLLPIAAVNFAFARAKDYFGGLFQKDIAAATSEIPAEALIEPKPSLAGPALQGLAFSHDEPDLKDLYIKLLATSMDGRNAAQAHPAFVEILRQLTAHEAQSLRMIIPFLQMPICRIEAVRQNGGRRNLMNHVLNATDRETGLPHVDPQLPMMVDNWIRLGLVTVDYTHWLHRDEAYSWMEGRPEVQSLRAKLNDEDSKVTPQKGLLAVTDLGRQFGQAVGLSMPSVE</sequence>
<protein>
    <submittedName>
        <fullName evidence="1">DUF4393 domain-containing protein</fullName>
    </submittedName>
</protein>
<dbReference type="Pfam" id="PF14337">
    <property type="entry name" value="Abi_alpha"/>
    <property type="match status" value="1"/>
</dbReference>
<dbReference type="KEGG" id="ptai:ICN73_05195"/>
<dbReference type="Proteomes" id="UP000593847">
    <property type="component" value="Chromosome"/>
</dbReference>
<dbReference type="Gene3D" id="3.30.110.190">
    <property type="match status" value="1"/>
</dbReference>
<evidence type="ECO:0000313" key="1">
    <source>
        <dbReference type="EMBL" id="QOJ92277.1"/>
    </source>
</evidence>
<keyword evidence="2" id="KW-1185">Reference proteome</keyword>
<name>A0A7L9GIY4_9PSED</name>
<dbReference type="AlphaFoldDB" id="A0A7L9GIY4"/>
<evidence type="ECO:0000313" key="2">
    <source>
        <dbReference type="Proteomes" id="UP000593847"/>
    </source>
</evidence>
<organism evidence="1 2">
    <name type="scientific">Pseudomonas taiwanensis</name>
    <dbReference type="NCBI Taxonomy" id="470150"/>
    <lineage>
        <taxon>Bacteria</taxon>
        <taxon>Pseudomonadati</taxon>
        <taxon>Pseudomonadota</taxon>
        <taxon>Gammaproteobacteria</taxon>
        <taxon>Pseudomonadales</taxon>
        <taxon>Pseudomonadaceae</taxon>
        <taxon>Pseudomonas</taxon>
    </lineage>
</organism>